<name>A0ABM9PCM4_9FLAO</name>
<dbReference type="SUPFAM" id="SSF69304">
    <property type="entry name" value="Tricorn protease N-terminal domain"/>
    <property type="match status" value="1"/>
</dbReference>
<sequence>MKKLFFLLFISAVSLAQTNTEIHLFDIISENGKLKVINGKNISNNEGYDSQPHFYNDNIVLFASSRNGQPDIAKYNVRDHEVSYISKTPNGGEYSPQKIPNSKNVSAVRLDNNGLQRFYQYDIKSGKDKALIKDLVVAYPMWYDKNTVISSVIVNDSLQLYVTDLRKKTNIFVAKQTGRSFHKIPNSNLVSFMKQNGKNWEVWSLNPNTKETKKITSVGTAQDICWLPNGNILIPYENTLYQFNPSSDKRWSVFHQFKDENINNISRITVNSIASKLAITAVVSPRGLAQEQLEAYNKRDIDAFLQPYAKDVKIYTYPDELNYQGIDEMRKRYAPMFKNTPDLHCKITSRIVKGNVVIDEELVTANGNTFKAVAIYEITNGKISSVRFVK</sequence>
<dbReference type="InterPro" id="IPR037401">
    <property type="entry name" value="SnoaL-like"/>
</dbReference>
<evidence type="ECO:0000313" key="4">
    <source>
        <dbReference type="Proteomes" id="UP001497527"/>
    </source>
</evidence>
<evidence type="ECO:0000259" key="2">
    <source>
        <dbReference type="Pfam" id="PF12680"/>
    </source>
</evidence>
<dbReference type="PANTHER" id="PTHR36842:SF1">
    <property type="entry name" value="PROTEIN TOLB"/>
    <property type="match status" value="1"/>
</dbReference>
<dbReference type="SUPFAM" id="SSF54427">
    <property type="entry name" value="NTF2-like"/>
    <property type="match status" value="1"/>
</dbReference>
<feature type="chain" id="PRO_5045037526" evidence="1">
    <location>
        <begin position="17"/>
        <end position="390"/>
    </location>
</feature>
<dbReference type="EMBL" id="CAXJIO010000012">
    <property type="protein sequence ID" value="CAL2103290.1"/>
    <property type="molecule type" value="Genomic_DNA"/>
</dbReference>
<dbReference type="Pfam" id="PF12680">
    <property type="entry name" value="SnoaL_2"/>
    <property type="match status" value="1"/>
</dbReference>
<dbReference type="InterPro" id="IPR011042">
    <property type="entry name" value="6-blade_b-propeller_TolB-like"/>
</dbReference>
<feature type="signal peptide" evidence="1">
    <location>
        <begin position="1"/>
        <end position="16"/>
    </location>
</feature>
<dbReference type="Proteomes" id="UP001497527">
    <property type="component" value="Unassembled WGS sequence"/>
</dbReference>
<proteinExistence type="predicted"/>
<accession>A0ABM9PCM4</accession>
<evidence type="ECO:0000256" key="1">
    <source>
        <dbReference type="SAM" id="SignalP"/>
    </source>
</evidence>
<keyword evidence="4" id="KW-1185">Reference proteome</keyword>
<evidence type="ECO:0000313" key="3">
    <source>
        <dbReference type="EMBL" id="CAL2103290.1"/>
    </source>
</evidence>
<organism evidence="3 4">
    <name type="scientific">Tenacibaculum polynesiense</name>
    <dbReference type="NCBI Taxonomy" id="3137857"/>
    <lineage>
        <taxon>Bacteria</taxon>
        <taxon>Pseudomonadati</taxon>
        <taxon>Bacteroidota</taxon>
        <taxon>Flavobacteriia</taxon>
        <taxon>Flavobacteriales</taxon>
        <taxon>Flavobacteriaceae</taxon>
        <taxon>Tenacibaculum</taxon>
    </lineage>
</organism>
<dbReference type="Gene3D" id="2.120.10.30">
    <property type="entry name" value="TolB, C-terminal domain"/>
    <property type="match status" value="1"/>
</dbReference>
<dbReference type="PANTHER" id="PTHR36842">
    <property type="entry name" value="PROTEIN TOLB HOMOLOG"/>
    <property type="match status" value="1"/>
</dbReference>
<reference evidence="3 4" key="1">
    <citation type="submission" date="2024-05" db="EMBL/GenBank/DDBJ databases">
        <authorList>
            <person name="Duchaud E."/>
        </authorList>
    </citation>
    <scope>NUCLEOTIDE SEQUENCE [LARGE SCALE GENOMIC DNA]</scope>
    <source>
        <strain evidence="3">Ena-SAMPLE-TAB-13-05-2024-13:56:06:370-140308</strain>
    </source>
</reference>
<dbReference type="Gene3D" id="3.10.450.50">
    <property type="match status" value="1"/>
</dbReference>
<gene>
    <name evidence="3" type="ORF">T190423A01A_30404</name>
</gene>
<keyword evidence="1" id="KW-0732">Signal</keyword>
<dbReference type="InterPro" id="IPR032710">
    <property type="entry name" value="NTF2-like_dom_sf"/>
</dbReference>
<protein>
    <submittedName>
        <fullName evidence="3">SnoaL-like domain-containing protein</fullName>
    </submittedName>
</protein>
<feature type="domain" description="SnoaL-like" evidence="2">
    <location>
        <begin position="290"/>
        <end position="385"/>
    </location>
</feature>
<dbReference type="RefSeq" id="WP_348717427.1">
    <property type="nucleotide sequence ID" value="NZ_CAXJIO010000012.1"/>
</dbReference>
<comment type="caution">
    <text evidence="3">The sequence shown here is derived from an EMBL/GenBank/DDBJ whole genome shotgun (WGS) entry which is preliminary data.</text>
</comment>